<dbReference type="EC" id="2.7.1.144" evidence="6"/>
<keyword evidence="5 6" id="KW-0067">ATP-binding</keyword>
<accession>A0A916KB03</accession>
<dbReference type="PANTHER" id="PTHR46566">
    <property type="entry name" value="1-PHOSPHOFRUCTOKINASE-RELATED"/>
    <property type="match status" value="1"/>
</dbReference>
<dbReference type="GO" id="GO:0016052">
    <property type="term" value="P:carbohydrate catabolic process"/>
    <property type="evidence" value="ECO:0007669"/>
    <property type="project" value="UniProtKB-ARBA"/>
</dbReference>
<keyword evidence="2 6" id="KW-0808">Transferase</keyword>
<dbReference type="GO" id="GO:0005524">
    <property type="term" value="F:ATP binding"/>
    <property type="evidence" value="ECO:0007669"/>
    <property type="project" value="UniProtKB-KW"/>
</dbReference>
<evidence type="ECO:0000313" key="9">
    <source>
        <dbReference type="Proteomes" id="UP000693672"/>
    </source>
</evidence>
<dbReference type="GO" id="GO:0005829">
    <property type="term" value="C:cytosol"/>
    <property type="evidence" value="ECO:0007669"/>
    <property type="project" value="TreeGrafter"/>
</dbReference>
<evidence type="ECO:0000256" key="5">
    <source>
        <dbReference type="ARBA" id="ARBA00022840"/>
    </source>
</evidence>
<sequence>MSMITTVTLNAAIDKTYYLPRLELGKLTRASRLYADPGGKGVNVARVIQQLGMPVTATGFVAGSNGDYITRQLGQQGIAHDFVSVEGESRLCLNMIDESTGVSTELLEPGPVIPAEALERFKEKLSELAGKSRIVCFSGSLPQGVPAAYYAELIARVKEQGAIAFLDTSGEPLQHGVRAVPYFIKPNEHEVHHLFDDRPATEGELLDKLRLLQQSGIKLVSLSLGEKGSLSLYDGQLYRTAAPKIEAVNTVGCGDAFVAGMAVGLAQQLPVEDMLTLAIASGTANALSARAGNVNLDDVRRLRGQVTVERE</sequence>
<dbReference type="Pfam" id="PF00294">
    <property type="entry name" value="PfkB"/>
    <property type="match status" value="1"/>
</dbReference>
<dbReference type="PANTHER" id="PTHR46566:SF2">
    <property type="entry name" value="ATP-DEPENDENT 6-PHOSPHOFRUCTOKINASE ISOZYME 2"/>
    <property type="match status" value="1"/>
</dbReference>
<dbReference type="FunFam" id="3.40.1190.20:FF:000001">
    <property type="entry name" value="Phosphofructokinase"/>
    <property type="match status" value="1"/>
</dbReference>
<dbReference type="EMBL" id="CAJVAS010000073">
    <property type="protein sequence ID" value="CAG7652590.1"/>
    <property type="molecule type" value="Genomic_DNA"/>
</dbReference>
<dbReference type="CDD" id="cd01164">
    <property type="entry name" value="FruK_PfkB_like"/>
    <property type="match status" value="1"/>
</dbReference>
<gene>
    <name evidence="8" type="primary">lacC</name>
    <name evidence="8" type="ORF">PAESOLCIP111_06575</name>
</gene>
<protein>
    <recommendedName>
        <fullName evidence="6">Tagatose-6-phosphate kinase</fullName>
        <ecNumber evidence="6">2.7.1.144</ecNumber>
    </recommendedName>
</protein>
<evidence type="ECO:0000256" key="2">
    <source>
        <dbReference type="ARBA" id="ARBA00022679"/>
    </source>
</evidence>
<organism evidence="8 9">
    <name type="scientific">Paenibacillus solanacearum</name>
    <dbReference type="NCBI Taxonomy" id="2048548"/>
    <lineage>
        <taxon>Bacteria</taxon>
        <taxon>Bacillati</taxon>
        <taxon>Bacillota</taxon>
        <taxon>Bacilli</taxon>
        <taxon>Bacillales</taxon>
        <taxon>Paenibacillaceae</taxon>
        <taxon>Paenibacillus</taxon>
    </lineage>
</organism>
<evidence type="ECO:0000259" key="7">
    <source>
        <dbReference type="Pfam" id="PF00294"/>
    </source>
</evidence>
<dbReference type="InterPro" id="IPR017583">
    <property type="entry name" value="Tagatose/fructose_Pkinase"/>
</dbReference>
<dbReference type="InterPro" id="IPR011611">
    <property type="entry name" value="PfkB_dom"/>
</dbReference>
<feature type="domain" description="Carbohydrate kinase PfkB" evidence="7">
    <location>
        <begin position="9"/>
        <end position="293"/>
    </location>
</feature>
<comment type="pathway">
    <text evidence="6">Carbohydrate metabolism; D-tagatose 6-phosphate degradation; D-glyceraldehyde 3-phosphate and glycerone phosphate from D-tagatose 6-phosphate: step 1/2.</text>
</comment>
<dbReference type="NCBIfam" id="TIGR03828">
    <property type="entry name" value="pfkB"/>
    <property type="match status" value="1"/>
</dbReference>
<dbReference type="GO" id="GO:0044281">
    <property type="term" value="P:small molecule metabolic process"/>
    <property type="evidence" value="ECO:0007669"/>
    <property type="project" value="UniProtKB-ARBA"/>
</dbReference>
<keyword evidence="4 8" id="KW-0418">Kinase</keyword>
<dbReference type="NCBIfam" id="TIGR03168">
    <property type="entry name" value="1-PFK"/>
    <property type="match status" value="1"/>
</dbReference>
<reference evidence="8" key="1">
    <citation type="submission" date="2021-06" db="EMBL/GenBank/DDBJ databases">
        <authorList>
            <person name="Criscuolo A."/>
        </authorList>
    </citation>
    <scope>NUCLEOTIDE SEQUENCE</scope>
    <source>
        <strain evidence="8">CIP111600</strain>
    </source>
</reference>
<comment type="catalytic activity">
    <reaction evidence="6">
        <text>D-tagatofuranose 6-phosphate + ATP = D-tagatofuranose 1,6-bisphosphate + ADP + H(+)</text>
        <dbReference type="Rhea" id="RHEA:12420"/>
        <dbReference type="ChEBI" id="CHEBI:15378"/>
        <dbReference type="ChEBI" id="CHEBI:30616"/>
        <dbReference type="ChEBI" id="CHEBI:58694"/>
        <dbReference type="ChEBI" id="CHEBI:58695"/>
        <dbReference type="ChEBI" id="CHEBI:456216"/>
        <dbReference type="EC" id="2.7.1.144"/>
    </reaction>
</comment>
<evidence type="ECO:0000256" key="3">
    <source>
        <dbReference type="ARBA" id="ARBA00022741"/>
    </source>
</evidence>
<keyword evidence="3 6" id="KW-0547">Nucleotide-binding</keyword>
<dbReference type="GO" id="GO:0009024">
    <property type="term" value="F:tagatose-6-phosphate kinase activity"/>
    <property type="evidence" value="ECO:0007669"/>
    <property type="project" value="UniProtKB-EC"/>
</dbReference>
<name>A0A916KB03_9BACL</name>
<comment type="similarity">
    <text evidence="6">Belongs to the carbohydrate kinase PfkB family. LacC subfamily.</text>
</comment>
<keyword evidence="9" id="KW-1185">Reference proteome</keyword>
<evidence type="ECO:0000256" key="4">
    <source>
        <dbReference type="ARBA" id="ARBA00022777"/>
    </source>
</evidence>
<dbReference type="Proteomes" id="UP000693672">
    <property type="component" value="Unassembled WGS sequence"/>
</dbReference>
<evidence type="ECO:0000256" key="6">
    <source>
        <dbReference type="PIRNR" id="PIRNR000535"/>
    </source>
</evidence>
<dbReference type="AlphaFoldDB" id="A0A916KB03"/>
<proteinExistence type="inferred from homology"/>
<dbReference type="PIRSF" id="PIRSF000535">
    <property type="entry name" value="1PFK/6PFK/LacC"/>
    <property type="match status" value="1"/>
</dbReference>
<comment type="similarity">
    <text evidence="1">Belongs to the carbohydrate kinase pfkB family.</text>
</comment>
<keyword evidence="6" id="KW-0423">Lactose metabolism</keyword>
<dbReference type="GO" id="GO:0008662">
    <property type="term" value="F:1-phosphofructokinase activity"/>
    <property type="evidence" value="ECO:0007669"/>
    <property type="project" value="InterPro"/>
</dbReference>
<comment type="caution">
    <text evidence="8">The sequence shown here is derived from an EMBL/GenBank/DDBJ whole genome shotgun (WGS) entry which is preliminary data.</text>
</comment>
<dbReference type="InterPro" id="IPR022463">
    <property type="entry name" value="1-PFruKinase"/>
</dbReference>
<evidence type="ECO:0000256" key="1">
    <source>
        <dbReference type="ARBA" id="ARBA00005380"/>
    </source>
</evidence>
<evidence type="ECO:0000313" key="8">
    <source>
        <dbReference type="EMBL" id="CAG7652590.1"/>
    </source>
</evidence>